<dbReference type="KEGG" id="cst:CLOST_2155"/>
<reference evidence="3" key="1">
    <citation type="journal article" date="2010" name="BMC Genomics">
        <title>Clostridium sticklandii, a specialist in amino acid degradation:revisiting its metabolism through its genome sequence.</title>
        <authorList>
            <person name="Fonknechten N."/>
            <person name="Chaussonnerie S."/>
            <person name="Tricot S."/>
            <person name="Lajus A."/>
            <person name="Andreesen J.R."/>
            <person name="Perchat N."/>
            <person name="Pelletier E."/>
            <person name="Gouyvenoux M."/>
            <person name="Barbe V."/>
            <person name="Salanoubat M."/>
            <person name="Le Paslier D."/>
            <person name="Weissenbach J."/>
            <person name="Cohen G.N."/>
            <person name="Kreimeyer A."/>
        </authorList>
    </citation>
    <scope>NUCLEOTIDE SEQUENCE [LARGE SCALE GENOMIC DNA]</scope>
    <source>
        <strain evidence="3">ATCC 12662 / DSM 519 / JCM 1433 / CCUG 9281 / NCIMB 10654 / HF</strain>
    </source>
</reference>
<protein>
    <recommendedName>
        <fullName evidence="1">PIN-like domain-containing protein</fullName>
    </recommendedName>
</protein>
<feature type="domain" description="PIN-like" evidence="1">
    <location>
        <begin position="7"/>
        <end position="106"/>
    </location>
</feature>
<evidence type="ECO:0000259" key="1">
    <source>
        <dbReference type="Pfam" id="PF18475"/>
    </source>
</evidence>
<sequence>MIDEYIYVDYENVQDIKVEFIKNTSKVIILIGNEQIKIPIDLVQKLQPMGNLVEWIRVNGKGRNALDFYISFFLGRDVTKDKNKHFVIYSKDTGYDPLITYLKNDGIKIRRIVSFQELRKDSEIKFDEAGINRIKDNLSKVASNKRPKKKTSLKGYIKSMLPKINDKDIDKIMEGLFIKKLIFEENGLIKYDLQKKA</sequence>
<dbReference type="BioCyc" id="CSTI499177:GJE9-2221-MONOMER"/>
<dbReference type="GeneID" id="35557428"/>
<dbReference type="Proteomes" id="UP000007041">
    <property type="component" value="Chromosome"/>
</dbReference>
<dbReference type="eggNOG" id="COG1432">
    <property type="taxonomic scope" value="Bacteria"/>
</dbReference>
<dbReference type="RefSeq" id="WP_013362367.1">
    <property type="nucleotide sequence ID" value="NC_014614.1"/>
</dbReference>
<organism evidence="2 3">
    <name type="scientific">Acetoanaerobium sticklandii (strain ATCC 12662 / DSM 519 / JCM 1433 / CCUG 9281 / NCIMB 10654 / HF)</name>
    <name type="common">Clostridium sticklandii</name>
    <dbReference type="NCBI Taxonomy" id="499177"/>
    <lineage>
        <taxon>Bacteria</taxon>
        <taxon>Bacillati</taxon>
        <taxon>Bacillota</taxon>
        <taxon>Clostridia</taxon>
        <taxon>Peptostreptococcales</taxon>
        <taxon>Filifactoraceae</taxon>
        <taxon>Acetoanaerobium</taxon>
    </lineage>
</organism>
<dbReference type="STRING" id="1511.CLOST_2155"/>
<keyword evidence="3" id="KW-1185">Reference proteome</keyword>
<proteinExistence type="predicted"/>
<gene>
    <name evidence="2" type="ordered locus">CLOST_2155</name>
</gene>
<dbReference type="InterPro" id="IPR041494">
    <property type="entry name" value="PIN7"/>
</dbReference>
<dbReference type="Pfam" id="PF18475">
    <property type="entry name" value="PIN7"/>
    <property type="match status" value="1"/>
</dbReference>
<dbReference type="AlphaFoldDB" id="E3PTS1"/>
<name>E3PTS1_ACESD</name>
<accession>E3PTS1</accession>
<evidence type="ECO:0000313" key="2">
    <source>
        <dbReference type="EMBL" id="CBH22275.1"/>
    </source>
</evidence>
<dbReference type="HOGENOM" id="CLU_086011_0_0_9"/>
<dbReference type="EMBL" id="FP565809">
    <property type="protein sequence ID" value="CBH22275.1"/>
    <property type="molecule type" value="Genomic_DNA"/>
</dbReference>
<evidence type="ECO:0000313" key="3">
    <source>
        <dbReference type="Proteomes" id="UP000007041"/>
    </source>
</evidence>